<keyword evidence="8" id="KW-1185">Reference proteome</keyword>
<evidence type="ECO:0000256" key="3">
    <source>
        <dbReference type="ARBA" id="ARBA00022989"/>
    </source>
</evidence>
<dbReference type="AlphaFoldDB" id="A0A017H8X3"/>
<feature type="transmembrane region" description="Helical" evidence="5">
    <location>
        <begin position="292"/>
        <end position="314"/>
    </location>
</feature>
<feature type="transmembrane region" description="Helical" evidence="5">
    <location>
        <begin position="235"/>
        <end position="255"/>
    </location>
</feature>
<gene>
    <name evidence="7" type="ORF">Lokhon_02473</name>
</gene>
<dbReference type="HOGENOM" id="CLU_035309_0_1_5"/>
<keyword evidence="4 5" id="KW-0472">Membrane</keyword>
<evidence type="ECO:0000313" key="8">
    <source>
        <dbReference type="Proteomes" id="UP000025047"/>
    </source>
</evidence>
<comment type="caution">
    <text evidence="7">The sequence shown here is derived from an EMBL/GenBank/DDBJ whole genome shotgun (WGS) entry which is preliminary data.</text>
</comment>
<dbReference type="GO" id="GO:0022857">
    <property type="term" value="F:transmembrane transporter activity"/>
    <property type="evidence" value="ECO:0007669"/>
    <property type="project" value="InterPro"/>
</dbReference>
<evidence type="ECO:0000256" key="4">
    <source>
        <dbReference type="ARBA" id="ARBA00023136"/>
    </source>
</evidence>
<dbReference type="InterPro" id="IPR020846">
    <property type="entry name" value="MFS_dom"/>
</dbReference>
<dbReference type="STRING" id="1122180.Lokhon_02473"/>
<feature type="domain" description="Major facilitator superfamily (MFS) profile" evidence="6">
    <location>
        <begin position="201"/>
        <end position="387"/>
    </location>
</feature>
<dbReference type="InterPro" id="IPR051788">
    <property type="entry name" value="MFS_Transporter"/>
</dbReference>
<dbReference type="InterPro" id="IPR036259">
    <property type="entry name" value="MFS_trans_sf"/>
</dbReference>
<feature type="transmembrane region" description="Helical" evidence="5">
    <location>
        <begin position="267"/>
        <end position="286"/>
    </location>
</feature>
<feature type="transmembrane region" description="Helical" evidence="5">
    <location>
        <begin position="159"/>
        <end position="178"/>
    </location>
</feature>
<dbReference type="PROSITE" id="PS50850">
    <property type="entry name" value="MFS"/>
    <property type="match status" value="1"/>
</dbReference>
<dbReference type="SUPFAM" id="SSF103473">
    <property type="entry name" value="MFS general substrate transporter"/>
    <property type="match status" value="1"/>
</dbReference>
<evidence type="ECO:0000256" key="1">
    <source>
        <dbReference type="ARBA" id="ARBA00004141"/>
    </source>
</evidence>
<evidence type="ECO:0000259" key="6">
    <source>
        <dbReference type="PROSITE" id="PS50850"/>
    </source>
</evidence>
<dbReference type="PANTHER" id="PTHR23514:SF13">
    <property type="entry name" value="INNER MEMBRANE PROTEIN YBJJ"/>
    <property type="match status" value="1"/>
</dbReference>
<feature type="transmembrane region" description="Helical" evidence="5">
    <location>
        <begin position="199"/>
        <end position="215"/>
    </location>
</feature>
<feature type="transmembrane region" description="Helical" evidence="5">
    <location>
        <begin position="94"/>
        <end position="116"/>
    </location>
</feature>
<protein>
    <submittedName>
        <fullName evidence="7">Major facilitator superfamily (MFS) transporter</fullName>
    </submittedName>
</protein>
<evidence type="ECO:0000256" key="2">
    <source>
        <dbReference type="ARBA" id="ARBA00022692"/>
    </source>
</evidence>
<feature type="transmembrane region" description="Helical" evidence="5">
    <location>
        <begin position="137"/>
        <end position="153"/>
    </location>
</feature>
<organism evidence="7 8">
    <name type="scientific">Limimaricola hongkongensis DSM 17492</name>
    <dbReference type="NCBI Taxonomy" id="1122180"/>
    <lineage>
        <taxon>Bacteria</taxon>
        <taxon>Pseudomonadati</taxon>
        <taxon>Pseudomonadota</taxon>
        <taxon>Alphaproteobacteria</taxon>
        <taxon>Rhodobacterales</taxon>
        <taxon>Paracoccaceae</taxon>
        <taxon>Limimaricola</taxon>
    </lineage>
</organism>
<evidence type="ECO:0000256" key="5">
    <source>
        <dbReference type="SAM" id="Phobius"/>
    </source>
</evidence>
<accession>A0A017H8X3</accession>
<feature type="transmembrane region" description="Helical" evidence="5">
    <location>
        <begin position="43"/>
        <end position="62"/>
    </location>
</feature>
<dbReference type="eggNOG" id="COG2814">
    <property type="taxonomic scope" value="Bacteria"/>
</dbReference>
<dbReference type="Gene3D" id="1.20.1250.20">
    <property type="entry name" value="MFS general substrate transporter like domains"/>
    <property type="match status" value="1"/>
</dbReference>
<feature type="transmembrane region" description="Helical" evidence="5">
    <location>
        <begin position="351"/>
        <end position="369"/>
    </location>
</feature>
<reference evidence="7 8" key="1">
    <citation type="submission" date="2013-03" db="EMBL/GenBank/DDBJ databases">
        <authorList>
            <person name="Fiebig A."/>
            <person name="Goeker M."/>
            <person name="Klenk H.-P.P."/>
        </authorList>
    </citation>
    <scope>NUCLEOTIDE SEQUENCE [LARGE SCALE GENOMIC DNA]</scope>
    <source>
        <strain evidence="7 8">DSM 17492</strain>
    </source>
</reference>
<sequence length="387" mass="39406">MSIRSAIALTRAPGAAFVVMGLYWGVFAAHVPVFRARLGVDDALFGTLLLGSSLGLLTTMWLAPRLDRALGRAALPVAAGLLALAWIAPALATAPIAFAIGMVGVGMASGICDVVMNARVSQIEAQSGRSLMNANHGLFSLAYGLAALASGITREAGLPMVMVFGAMGVLTSMLIPLLSRAPAPVEAPDETTAARRLPLWPVVLCGVVVMIAFLSEATVESWSALHIERTLGGGAAQGALGPALLGVTMTLGRFGGQAISERFSETAVIRMAAMVSALGTAIAAMAPVPMVAYLGFAITGLGISVIGPMGLALAGRMVAPHQRSQAIARVAVIAFCAFLVAPVLMGGLSEVFGLRAAFGAVAALLLLILPPVMALRRRAAAPAAVPA</sequence>
<dbReference type="EMBL" id="APGJ01000007">
    <property type="protein sequence ID" value="EYD70831.1"/>
    <property type="molecule type" value="Genomic_DNA"/>
</dbReference>
<dbReference type="PATRIC" id="fig|1122180.6.peg.2456"/>
<keyword evidence="2 5" id="KW-0812">Transmembrane</keyword>
<feature type="transmembrane region" description="Helical" evidence="5">
    <location>
        <begin position="69"/>
        <end position="88"/>
    </location>
</feature>
<dbReference type="PANTHER" id="PTHR23514">
    <property type="entry name" value="BYPASS OF STOP CODON PROTEIN 6"/>
    <property type="match status" value="1"/>
</dbReference>
<dbReference type="GO" id="GO:0016020">
    <property type="term" value="C:membrane"/>
    <property type="evidence" value="ECO:0007669"/>
    <property type="project" value="UniProtKB-SubCell"/>
</dbReference>
<dbReference type="RefSeq" id="WP_033315686.1">
    <property type="nucleotide sequence ID" value="NZ_KB823003.1"/>
</dbReference>
<keyword evidence="3 5" id="KW-1133">Transmembrane helix</keyword>
<dbReference type="Pfam" id="PF07690">
    <property type="entry name" value="MFS_1"/>
    <property type="match status" value="1"/>
</dbReference>
<dbReference type="Proteomes" id="UP000025047">
    <property type="component" value="Unassembled WGS sequence"/>
</dbReference>
<feature type="transmembrane region" description="Helical" evidence="5">
    <location>
        <begin position="12"/>
        <end position="31"/>
    </location>
</feature>
<name>A0A017H8X3_9RHOB</name>
<feature type="transmembrane region" description="Helical" evidence="5">
    <location>
        <begin position="326"/>
        <end position="345"/>
    </location>
</feature>
<dbReference type="OrthoDB" id="5526080at2"/>
<dbReference type="InterPro" id="IPR011701">
    <property type="entry name" value="MFS"/>
</dbReference>
<proteinExistence type="predicted"/>
<evidence type="ECO:0000313" key="7">
    <source>
        <dbReference type="EMBL" id="EYD70831.1"/>
    </source>
</evidence>
<comment type="subcellular location">
    <subcellularLocation>
        <location evidence="1">Membrane</location>
        <topology evidence="1">Multi-pass membrane protein</topology>
    </subcellularLocation>
</comment>